<evidence type="ECO:0000259" key="8">
    <source>
        <dbReference type="Pfam" id="PF04545"/>
    </source>
</evidence>
<evidence type="ECO:0000259" key="5">
    <source>
        <dbReference type="Pfam" id="PF00140"/>
    </source>
</evidence>
<evidence type="ECO:0000256" key="4">
    <source>
        <dbReference type="ARBA" id="ARBA00023163"/>
    </source>
</evidence>
<sequence length="283" mass="32245">MRELKITQSITTRDESLNRYLAEISKIPMLTTDEEVSLAAKIRQGDEEALEKLVKGNLRFVVSVAKQYQCKGISLMDLINEGNIGLIKAAREFDETRGFKFISYAVWWIRQSIISAMNEESTMIRIPQNVHGNISKVKKAAQRFEQEHQFAPTAQDLEEIIELPVSKIKDALGYTSFHVSIDAPTSEDDDRSFLDTFESDAPSADSGLMAESLHEELTNVISQLTCREQRVICMFYGINSPQKSLEEISDEMGLSRERVRQIRTNSIIKMQSRDNINRLRAYA</sequence>
<keyword evidence="4" id="KW-0804">Transcription</keyword>
<evidence type="ECO:0000313" key="10">
    <source>
        <dbReference type="Proteomes" id="UP000032046"/>
    </source>
</evidence>
<dbReference type="InterPro" id="IPR007627">
    <property type="entry name" value="RNA_pol_sigma70_r2"/>
</dbReference>
<comment type="caution">
    <text evidence="9">The sequence shown here is derived from an EMBL/GenBank/DDBJ whole genome shotgun (WGS) entry which is preliminary data.</text>
</comment>
<dbReference type="InterPro" id="IPR007630">
    <property type="entry name" value="RNA_pol_sigma70_r4"/>
</dbReference>
<dbReference type="PIRSF" id="PIRSF000770">
    <property type="entry name" value="RNA_pol_sigma-SigE/K"/>
    <property type="match status" value="1"/>
</dbReference>
<dbReference type="Gene3D" id="1.20.120.1810">
    <property type="match status" value="1"/>
</dbReference>
<feature type="domain" description="RNA polymerase sigma-70 region 2" evidence="7">
    <location>
        <begin position="53"/>
        <end position="117"/>
    </location>
</feature>
<dbReference type="RefSeq" id="WP_042518504.1">
    <property type="nucleotide sequence ID" value="NZ_JXQI01000068.1"/>
</dbReference>
<feature type="domain" description="RNA polymerase sigma-70 region 3" evidence="6">
    <location>
        <begin position="134"/>
        <end position="204"/>
    </location>
</feature>
<dbReference type="InterPro" id="IPR036388">
    <property type="entry name" value="WH-like_DNA-bd_sf"/>
</dbReference>
<feature type="domain" description="RNA polymerase sigma-70 region 1.2" evidence="5">
    <location>
        <begin position="16"/>
        <end position="48"/>
    </location>
</feature>
<keyword evidence="2" id="KW-0731">Sigma factor</keyword>
<organism evidence="9 10">
    <name type="scientific">Prevotella pectinovora</name>
    <dbReference type="NCBI Taxonomy" id="1602169"/>
    <lineage>
        <taxon>Bacteria</taxon>
        <taxon>Pseudomonadati</taxon>
        <taxon>Bacteroidota</taxon>
        <taxon>Bacteroidia</taxon>
        <taxon>Bacteroidales</taxon>
        <taxon>Prevotellaceae</taxon>
        <taxon>Prevotella</taxon>
    </lineage>
</organism>
<dbReference type="InterPro" id="IPR009042">
    <property type="entry name" value="RNA_pol_sigma70_r1_2"/>
</dbReference>
<evidence type="ECO:0000256" key="3">
    <source>
        <dbReference type="ARBA" id="ARBA00023125"/>
    </source>
</evidence>
<dbReference type="PANTHER" id="PTHR30603">
    <property type="entry name" value="RNA POLYMERASE SIGMA FACTOR RPO"/>
    <property type="match status" value="1"/>
</dbReference>
<dbReference type="GO" id="GO:0016987">
    <property type="term" value="F:sigma factor activity"/>
    <property type="evidence" value="ECO:0007669"/>
    <property type="project" value="UniProtKB-KW"/>
</dbReference>
<reference evidence="9 10" key="1">
    <citation type="submission" date="2015-01" db="EMBL/GenBank/DDBJ databases">
        <title>Comparative genomics of non-oral Prevotella species.</title>
        <authorList>
            <person name="Accetto T."/>
            <person name="Nograsek B."/>
            <person name="Avgustin G."/>
        </authorList>
    </citation>
    <scope>NUCLEOTIDE SEQUENCE [LARGE SCALE GENOMIC DNA]</scope>
    <source>
        <strain evidence="9 10">P5-119</strain>
    </source>
</reference>
<dbReference type="NCBIfam" id="TIGR02937">
    <property type="entry name" value="sigma70-ECF"/>
    <property type="match status" value="1"/>
</dbReference>
<evidence type="ECO:0000256" key="1">
    <source>
        <dbReference type="ARBA" id="ARBA00023015"/>
    </source>
</evidence>
<dbReference type="AlphaFoldDB" id="A0A0D0J101"/>
<dbReference type="InterPro" id="IPR013325">
    <property type="entry name" value="RNA_pol_sigma_r2"/>
</dbReference>
<evidence type="ECO:0000313" key="9">
    <source>
        <dbReference type="EMBL" id="KIP63211.1"/>
    </source>
</evidence>
<accession>A0A0D0J101</accession>
<dbReference type="InterPro" id="IPR014284">
    <property type="entry name" value="RNA_pol_sigma-70_dom"/>
</dbReference>
<dbReference type="Pfam" id="PF04545">
    <property type="entry name" value="Sigma70_r4"/>
    <property type="match status" value="1"/>
</dbReference>
<dbReference type="SUPFAM" id="SSF88946">
    <property type="entry name" value="Sigma2 domain of RNA polymerase sigma factors"/>
    <property type="match status" value="1"/>
</dbReference>
<keyword evidence="3" id="KW-0238">DNA-binding</keyword>
<dbReference type="STRING" id="1602171.ST44_04700"/>
<dbReference type="PRINTS" id="PR00046">
    <property type="entry name" value="SIGMA70FCT"/>
</dbReference>
<dbReference type="EMBL" id="JXQK01000046">
    <property type="protein sequence ID" value="KIP63211.1"/>
    <property type="molecule type" value="Genomic_DNA"/>
</dbReference>
<dbReference type="InterPro" id="IPR007624">
    <property type="entry name" value="RNA_pol_sigma70_r3"/>
</dbReference>
<dbReference type="Proteomes" id="UP000032046">
    <property type="component" value="Unassembled WGS sequence"/>
</dbReference>
<dbReference type="CDD" id="cd06171">
    <property type="entry name" value="Sigma70_r4"/>
    <property type="match status" value="1"/>
</dbReference>
<dbReference type="Pfam" id="PF00140">
    <property type="entry name" value="Sigma70_r1_2"/>
    <property type="match status" value="1"/>
</dbReference>
<name>A0A0D0J101_9BACT</name>
<keyword evidence="10" id="KW-1185">Reference proteome</keyword>
<feature type="domain" description="RNA polymerase sigma-70 region 4" evidence="8">
    <location>
        <begin position="221"/>
        <end position="266"/>
    </location>
</feature>
<gene>
    <name evidence="9" type="ORF">ST44_04700</name>
</gene>
<dbReference type="GO" id="GO:0003677">
    <property type="term" value="F:DNA binding"/>
    <property type="evidence" value="ECO:0007669"/>
    <property type="project" value="UniProtKB-KW"/>
</dbReference>
<keyword evidence="1" id="KW-0805">Transcription regulation</keyword>
<evidence type="ECO:0000259" key="6">
    <source>
        <dbReference type="Pfam" id="PF04539"/>
    </source>
</evidence>
<dbReference type="PANTHER" id="PTHR30603:SF47">
    <property type="entry name" value="RNA POLYMERASE SIGMA FACTOR SIGD, CHLOROPLASTIC"/>
    <property type="match status" value="1"/>
</dbReference>
<dbReference type="SUPFAM" id="SSF88659">
    <property type="entry name" value="Sigma3 and sigma4 domains of RNA polymerase sigma factors"/>
    <property type="match status" value="2"/>
</dbReference>
<dbReference type="GO" id="GO:0006352">
    <property type="term" value="P:DNA-templated transcription initiation"/>
    <property type="evidence" value="ECO:0007669"/>
    <property type="project" value="InterPro"/>
</dbReference>
<evidence type="ECO:0000259" key="7">
    <source>
        <dbReference type="Pfam" id="PF04542"/>
    </source>
</evidence>
<dbReference type="InterPro" id="IPR000943">
    <property type="entry name" value="RNA_pol_sigma70"/>
</dbReference>
<dbReference type="InterPro" id="IPR013324">
    <property type="entry name" value="RNA_pol_sigma_r3/r4-like"/>
</dbReference>
<proteinExistence type="predicted"/>
<evidence type="ECO:0000256" key="2">
    <source>
        <dbReference type="ARBA" id="ARBA00023082"/>
    </source>
</evidence>
<dbReference type="Pfam" id="PF04539">
    <property type="entry name" value="Sigma70_r3"/>
    <property type="match status" value="1"/>
</dbReference>
<dbReference type="OrthoDB" id="9809557at2"/>
<dbReference type="Pfam" id="PF04542">
    <property type="entry name" value="Sigma70_r2"/>
    <property type="match status" value="1"/>
</dbReference>
<dbReference type="Gene3D" id="1.10.10.10">
    <property type="entry name" value="Winged helix-like DNA-binding domain superfamily/Winged helix DNA-binding domain"/>
    <property type="match status" value="2"/>
</dbReference>
<dbReference type="InterPro" id="IPR050239">
    <property type="entry name" value="Sigma-70_RNA_pol_init_factors"/>
</dbReference>
<protein>
    <submittedName>
        <fullName evidence="9">Contig46, whole genome shotgun sequence</fullName>
    </submittedName>
</protein>